<gene>
    <name evidence="1" type="ORF">SAMN05216197_11966</name>
</gene>
<evidence type="ECO:0000313" key="1">
    <source>
        <dbReference type="EMBL" id="SET65819.1"/>
    </source>
</evidence>
<dbReference type="AlphaFoldDB" id="A0A1I0G4Q5"/>
<dbReference type="OrthoDB" id="6886263at2"/>
<protein>
    <submittedName>
        <fullName evidence="1">Uncharacterized protein</fullName>
    </submittedName>
</protein>
<name>A0A1I0G4Q5_9PSED</name>
<sequence>MRGYTQLIDFMQDLGDGILDHLPEEQRVAILSVEDIVELWMQRKSYLQALSLKKDIVTYAKLDEAGDYSVDQLLDDFDLCFIPERFGCEDHIFLTGILDLINLHIEKKRQGMLVKYFGWLGYQQT</sequence>
<evidence type="ECO:0000313" key="2">
    <source>
        <dbReference type="Proteomes" id="UP000182332"/>
    </source>
</evidence>
<dbReference type="EMBL" id="FOHW01000019">
    <property type="protein sequence ID" value="SET65819.1"/>
    <property type="molecule type" value="Genomic_DNA"/>
</dbReference>
<organism evidence="1 2">
    <name type="scientific">Pseudomonas graminis</name>
    <dbReference type="NCBI Taxonomy" id="158627"/>
    <lineage>
        <taxon>Bacteria</taxon>
        <taxon>Pseudomonadati</taxon>
        <taxon>Pseudomonadota</taxon>
        <taxon>Gammaproteobacteria</taxon>
        <taxon>Pseudomonadales</taxon>
        <taxon>Pseudomonadaceae</taxon>
        <taxon>Pseudomonas</taxon>
    </lineage>
</organism>
<dbReference type="RefSeq" id="WP_074890679.1">
    <property type="nucleotide sequence ID" value="NZ_FOHW01000019.1"/>
</dbReference>
<proteinExistence type="predicted"/>
<dbReference type="Proteomes" id="UP000182332">
    <property type="component" value="Unassembled WGS sequence"/>
</dbReference>
<accession>A0A1I0G4Q5</accession>
<reference evidence="1 2" key="1">
    <citation type="submission" date="2016-10" db="EMBL/GenBank/DDBJ databases">
        <authorList>
            <person name="de Groot N.N."/>
        </authorList>
    </citation>
    <scope>NUCLEOTIDE SEQUENCE [LARGE SCALE GENOMIC DNA]</scope>
    <source>
        <strain evidence="1 2">DSM 11363</strain>
    </source>
</reference>